<dbReference type="Proteomes" id="UP000251558">
    <property type="component" value="Unassembled WGS sequence"/>
</dbReference>
<accession>A0A330HRM6</accession>
<dbReference type="EMBL" id="QMBP01000004">
    <property type="protein sequence ID" value="RAZ90813.1"/>
    <property type="molecule type" value="Genomic_DNA"/>
</dbReference>
<reference evidence="1 2" key="1">
    <citation type="submission" date="2018-07" db="EMBL/GenBank/DDBJ databases">
        <title>Diversity of Mesorhizobium strains in Brazil.</title>
        <authorList>
            <person name="Helene L.C.F."/>
            <person name="Dall'Agnol R."/>
            <person name="Delamuta J.R.M."/>
            <person name="Hungria M."/>
        </authorList>
    </citation>
    <scope>NUCLEOTIDE SEQUENCE [LARGE SCALE GENOMIC DNA]</scope>
    <source>
        <strain evidence="1 2">AC99b</strain>
    </source>
</reference>
<proteinExistence type="predicted"/>
<evidence type="ECO:0000313" key="1">
    <source>
        <dbReference type="EMBL" id="RAZ90813.1"/>
    </source>
</evidence>
<name>A0A330HRM6_9HYPH</name>
<organism evidence="1 2">
    <name type="scientific">Mesorhizobium hawassense</name>
    <dbReference type="NCBI Taxonomy" id="1209954"/>
    <lineage>
        <taxon>Bacteria</taxon>
        <taxon>Pseudomonadati</taxon>
        <taxon>Pseudomonadota</taxon>
        <taxon>Alphaproteobacteria</taxon>
        <taxon>Hyphomicrobiales</taxon>
        <taxon>Phyllobacteriaceae</taxon>
        <taxon>Mesorhizobium</taxon>
    </lineage>
</organism>
<sequence length="236" mass="26927">MKAGLNARRFRAEVVDGPPRAGAWKAKTVNIFDGDIWIGAYTRNYPSFGIETFEPFELDGAWYALYSSDYTATRVMSLPDCKDLGGEEPAPGGFCPVELYVPRYRKIRYRLRATGEQKEQWSFEARADKFTVPEDDDHSYGWAIGPWLSLTTGFVAGCIWGDDYTWKVQVFDLSEAAKGKIVRDDRFGHVALADKMSLADSLDFDRHMPDWELRATIIRRERRDVATGKLVDPYDE</sequence>
<dbReference type="AlphaFoldDB" id="A0A330HRM6"/>
<dbReference type="OrthoDB" id="8439518at2"/>
<gene>
    <name evidence="1" type="ORF">DPM33_10930</name>
</gene>
<protein>
    <submittedName>
        <fullName evidence="1">Uncharacterized protein</fullName>
    </submittedName>
</protein>
<dbReference type="RefSeq" id="WP_112097440.1">
    <property type="nucleotide sequence ID" value="NZ_QMBP01000004.1"/>
</dbReference>
<evidence type="ECO:0000313" key="2">
    <source>
        <dbReference type="Proteomes" id="UP000251558"/>
    </source>
</evidence>
<comment type="caution">
    <text evidence="1">The sequence shown here is derived from an EMBL/GenBank/DDBJ whole genome shotgun (WGS) entry which is preliminary data.</text>
</comment>
<keyword evidence="2" id="KW-1185">Reference proteome</keyword>